<protein>
    <recommendedName>
        <fullName evidence="4">DUF1127 domain-containing protein</fullName>
    </recommendedName>
</protein>
<evidence type="ECO:0008006" key="4">
    <source>
        <dbReference type="Google" id="ProtNLM"/>
    </source>
</evidence>
<organism evidence="2 3">
    <name type="scientific">Hoeflea alexandrii</name>
    <dbReference type="NCBI Taxonomy" id="288436"/>
    <lineage>
        <taxon>Bacteria</taxon>
        <taxon>Pseudomonadati</taxon>
        <taxon>Pseudomonadota</taxon>
        <taxon>Alphaproteobacteria</taxon>
        <taxon>Hyphomicrobiales</taxon>
        <taxon>Rhizobiaceae</taxon>
        <taxon>Hoeflea</taxon>
    </lineage>
</organism>
<evidence type="ECO:0000256" key="1">
    <source>
        <dbReference type="SAM" id="MobiDB-lite"/>
    </source>
</evidence>
<evidence type="ECO:0000313" key="3">
    <source>
        <dbReference type="Proteomes" id="UP001320715"/>
    </source>
</evidence>
<comment type="caution">
    <text evidence="2">The sequence shown here is derived from an EMBL/GenBank/DDBJ whole genome shotgun (WGS) entry which is preliminary data.</text>
</comment>
<gene>
    <name evidence="2" type="ORF">GTW23_04455</name>
</gene>
<keyword evidence="3" id="KW-1185">Reference proteome</keyword>
<accession>A0ABT1CP66</accession>
<feature type="region of interest" description="Disordered" evidence="1">
    <location>
        <begin position="43"/>
        <end position="63"/>
    </location>
</feature>
<name>A0ABT1CP66_9HYPH</name>
<dbReference type="Proteomes" id="UP001320715">
    <property type="component" value="Unassembled WGS sequence"/>
</dbReference>
<evidence type="ECO:0000313" key="2">
    <source>
        <dbReference type="EMBL" id="MCO6407416.1"/>
    </source>
</evidence>
<reference evidence="2 3" key="1">
    <citation type="submission" date="2020-01" db="EMBL/GenBank/DDBJ databases">
        <title>Genomes of bacteria type strains.</title>
        <authorList>
            <person name="Chen J."/>
            <person name="Zhu S."/>
            <person name="Yang J."/>
        </authorList>
    </citation>
    <scope>NUCLEOTIDE SEQUENCE [LARGE SCALE GENOMIC DNA]</scope>
    <source>
        <strain evidence="2 3">DSM 16655</strain>
    </source>
</reference>
<sequence length="63" mass="7356">MFGYSSITRQIRKWRVERDRIAIENMLSELPLELQKDIGWPAARARQPRNGPLSGMQARATRM</sequence>
<dbReference type="EMBL" id="JAAAML010000001">
    <property type="protein sequence ID" value="MCO6407416.1"/>
    <property type="molecule type" value="Genomic_DNA"/>
</dbReference>
<proteinExistence type="predicted"/>
<dbReference type="RefSeq" id="WP_152007973.1">
    <property type="nucleotide sequence ID" value="NZ_JAAAML010000001.1"/>
</dbReference>